<dbReference type="PRINTS" id="PR00038">
    <property type="entry name" value="HTHLUXR"/>
</dbReference>
<dbReference type="InterPro" id="IPR000792">
    <property type="entry name" value="Tscrpt_reg_LuxR_C"/>
</dbReference>
<dbReference type="PROSITE" id="PS50110">
    <property type="entry name" value="RESPONSE_REGULATORY"/>
    <property type="match status" value="1"/>
</dbReference>
<feature type="domain" description="HTH luxR-type" evidence="4">
    <location>
        <begin position="154"/>
        <end position="219"/>
    </location>
</feature>
<evidence type="ECO:0000313" key="6">
    <source>
        <dbReference type="EMBL" id="ADI15772.1"/>
    </source>
</evidence>
<feature type="domain" description="Response regulatory" evidence="5">
    <location>
        <begin position="9"/>
        <end position="125"/>
    </location>
</feature>
<dbReference type="GO" id="GO:0006355">
    <property type="term" value="P:regulation of DNA-templated transcription"/>
    <property type="evidence" value="ECO:0007669"/>
    <property type="project" value="InterPro"/>
</dbReference>
<dbReference type="PANTHER" id="PTHR43214">
    <property type="entry name" value="TWO-COMPONENT RESPONSE REGULATOR"/>
    <property type="match status" value="1"/>
</dbReference>
<dbReference type="SMART" id="SM00448">
    <property type="entry name" value="REC"/>
    <property type="match status" value="1"/>
</dbReference>
<keyword evidence="7" id="KW-1185">Reference proteome</keyword>
<dbReference type="InterPro" id="IPR001789">
    <property type="entry name" value="Sig_transdc_resp-reg_receiver"/>
</dbReference>
<evidence type="ECO:0000313" key="7">
    <source>
        <dbReference type="Proteomes" id="UP000000379"/>
    </source>
</evidence>
<name>D7CUI7_TRURR</name>
<dbReference type="Pfam" id="PF00196">
    <property type="entry name" value="GerE"/>
    <property type="match status" value="1"/>
</dbReference>
<dbReference type="SUPFAM" id="SSF46894">
    <property type="entry name" value="C-terminal effector domain of the bipartite response regulators"/>
    <property type="match status" value="1"/>
</dbReference>
<dbReference type="PROSITE" id="PS50043">
    <property type="entry name" value="HTH_LUXR_2"/>
    <property type="match status" value="1"/>
</dbReference>
<reference evidence="6 7" key="2">
    <citation type="journal article" date="2011" name="Stand. Genomic Sci.">
        <title>Complete genome sequence of Truepera radiovictrix type strain (RQ-24).</title>
        <authorList>
            <person name="Ivanova N."/>
            <person name="Rohde C."/>
            <person name="Munk C."/>
            <person name="Nolan M."/>
            <person name="Lucas S."/>
            <person name="Del Rio T.G."/>
            <person name="Tice H."/>
            <person name="Deshpande S."/>
            <person name="Cheng J.F."/>
            <person name="Tapia R."/>
            <person name="Han C."/>
            <person name="Goodwin L."/>
            <person name="Pitluck S."/>
            <person name="Liolios K."/>
            <person name="Mavromatis K."/>
            <person name="Mikhailova N."/>
            <person name="Pati A."/>
            <person name="Chen A."/>
            <person name="Palaniappan K."/>
            <person name="Land M."/>
            <person name="Hauser L."/>
            <person name="Chang Y.J."/>
            <person name="Jeffries C.D."/>
            <person name="Brambilla E."/>
            <person name="Rohde M."/>
            <person name="Goker M."/>
            <person name="Tindall B.J."/>
            <person name="Woyke T."/>
            <person name="Bristow J."/>
            <person name="Eisen J.A."/>
            <person name="Markowitz V."/>
            <person name="Hugenholtz P."/>
            <person name="Kyrpides N.C."/>
            <person name="Klenk H.P."/>
            <person name="Lapidus A."/>
        </authorList>
    </citation>
    <scope>NUCLEOTIDE SEQUENCE [LARGE SCALE GENOMIC DNA]</scope>
    <source>
        <strain evidence="7">DSM 17093 / CIP 108686 / LMG 22925 / RQ-24</strain>
    </source>
</reference>
<organism evidence="6 7">
    <name type="scientific">Truepera radiovictrix (strain DSM 17093 / CIP 108686 / LMG 22925 / RQ-24)</name>
    <dbReference type="NCBI Taxonomy" id="649638"/>
    <lineage>
        <taxon>Bacteria</taxon>
        <taxon>Thermotogati</taxon>
        <taxon>Deinococcota</taxon>
        <taxon>Deinococci</taxon>
        <taxon>Trueperales</taxon>
        <taxon>Trueperaceae</taxon>
        <taxon>Truepera</taxon>
    </lineage>
</organism>
<reference evidence="7" key="1">
    <citation type="submission" date="2010-05" db="EMBL/GenBank/DDBJ databases">
        <title>The complete genome of Truepera radiovictris DSM 17093.</title>
        <authorList>
            <consortium name="US DOE Joint Genome Institute (JGI-PGF)"/>
            <person name="Lucas S."/>
            <person name="Copeland A."/>
            <person name="Lapidus A."/>
            <person name="Glavina del Rio T."/>
            <person name="Dalin E."/>
            <person name="Tice H."/>
            <person name="Bruce D."/>
            <person name="Goodwin L."/>
            <person name="Pitluck S."/>
            <person name="Kyrpides N."/>
            <person name="Mavromatis K."/>
            <person name="Ovchinnikova G."/>
            <person name="Munk A.C."/>
            <person name="Detter J.C."/>
            <person name="Han C."/>
            <person name="Tapia R."/>
            <person name="Land M."/>
            <person name="Hauser L."/>
            <person name="Markowitz V."/>
            <person name="Cheng J.-F."/>
            <person name="Hugenholtz P."/>
            <person name="Woyke T."/>
            <person name="Wu D."/>
            <person name="Tindall B."/>
            <person name="Pomrenke H.G."/>
            <person name="Brambilla E."/>
            <person name="Klenk H.-P."/>
            <person name="Eisen J.A."/>
        </authorList>
    </citation>
    <scope>NUCLEOTIDE SEQUENCE [LARGE SCALE GENOMIC DNA]</scope>
    <source>
        <strain evidence="7">DSM 17093 / CIP 108686 / LMG 22925 / RQ-24</strain>
    </source>
</reference>
<dbReference type="PANTHER" id="PTHR43214:SF36">
    <property type="entry name" value="RESPONSE REGULATOR RECEIVER"/>
    <property type="match status" value="1"/>
</dbReference>
<dbReference type="CDD" id="cd17535">
    <property type="entry name" value="REC_NarL-like"/>
    <property type="match status" value="1"/>
</dbReference>
<dbReference type="SUPFAM" id="SSF52172">
    <property type="entry name" value="CheY-like"/>
    <property type="match status" value="1"/>
</dbReference>
<dbReference type="HOGENOM" id="CLU_000445_90_10_0"/>
<accession>D7CUI7</accession>
<dbReference type="KEGG" id="tra:Trad_2668"/>
<dbReference type="InterPro" id="IPR011006">
    <property type="entry name" value="CheY-like_superfamily"/>
</dbReference>
<evidence type="ECO:0000259" key="5">
    <source>
        <dbReference type="PROSITE" id="PS50110"/>
    </source>
</evidence>
<evidence type="ECO:0000259" key="4">
    <source>
        <dbReference type="PROSITE" id="PS50043"/>
    </source>
</evidence>
<dbReference type="CDD" id="cd06170">
    <property type="entry name" value="LuxR_C_like"/>
    <property type="match status" value="1"/>
</dbReference>
<dbReference type="GO" id="GO:0000160">
    <property type="term" value="P:phosphorelay signal transduction system"/>
    <property type="evidence" value="ECO:0007669"/>
    <property type="project" value="InterPro"/>
</dbReference>
<evidence type="ECO:0000256" key="3">
    <source>
        <dbReference type="PROSITE-ProRule" id="PRU00169"/>
    </source>
</evidence>
<feature type="modified residue" description="4-aspartylphosphate" evidence="3">
    <location>
        <position position="60"/>
    </location>
</feature>
<dbReference type="STRING" id="649638.Trad_2668"/>
<dbReference type="AlphaFoldDB" id="D7CUI7"/>
<dbReference type="eggNOG" id="COG2197">
    <property type="taxonomic scope" value="Bacteria"/>
</dbReference>
<dbReference type="Pfam" id="PF00072">
    <property type="entry name" value="Response_reg"/>
    <property type="match status" value="1"/>
</dbReference>
<keyword evidence="2" id="KW-0238">DNA-binding</keyword>
<dbReference type="InterPro" id="IPR058245">
    <property type="entry name" value="NreC/VraR/RcsB-like_REC"/>
</dbReference>
<dbReference type="SMART" id="SM00421">
    <property type="entry name" value="HTH_LUXR"/>
    <property type="match status" value="1"/>
</dbReference>
<dbReference type="GO" id="GO:0003677">
    <property type="term" value="F:DNA binding"/>
    <property type="evidence" value="ECO:0007669"/>
    <property type="project" value="UniProtKB-KW"/>
</dbReference>
<gene>
    <name evidence="6" type="ordered locus">Trad_2668</name>
</gene>
<dbReference type="InterPro" id="IPR016032">
    <property type="entry name" value="Sig_transdc_resp-reg_C-effctor"/>
</dbReference>
<keyword evidence="1 3" id="KW-0597">Phosphoprotein</keyword>
<protein>
    <submittedName>
        <fullName evidence="6">Two component transcriptional regulator, LuxR family</fullName>
    </submittedName>
</protein>
<dbReference type="EMBL" id="CP002049">
    <property type="protein sequence ID" value="ADI15772.1"/>
    <property type="molecule type" value="Genomic_DNA"/>
</dbReference>
<evidence type="ECO:0000256" key="2">
    <source>
        <dbReference type="ARBA" id="ARBA00023125"/>
    </source>
</evidence>
<dbReference type="InterPro" id="IPR039420">
    <property type="entry name" value="WalR-like"/>
</dbReference>
<sequence length="227" mass="25437">MRYHEGVTRLLICDDHAMFRQGLRSILETEEGFRVIGEAATGREAVRYALETHPDVILMDIQMPELDGVAATKTILEEFPDAKVIILTMYRQDRYVFEAVKAGARGYLLKDAGADDLISAIRRVDEGETLLRAELAASVLDEFSRAKSETPEHPEHRLSELTEREATILRLLAQGASNQEIAVSLGVSEKTVRNRLSEIFSKLRLNNRTQAALYALREGIATLTHES</sequence>
<dbReference type="Proteomes" id="UP000000379">
    <property type="component" value="Chromosome"/>
</dbReference>
<evidence type="ECO:0000256" key="1">
    <source>
        <dbReference type="ARBA" id="ARBA00022553"/>
    </source>
</evidence>
<dbReference type="Gene3D" id="3.40.50.2300">
    <property type="match status" value="1"/>
</dbReference>
<proteinExistence type="predicted"/>